<gene>
    <name evidence="3" type="ORF">B0H16DRAFT_1723187</name>
    <name evidence="2" type="ORF">B0H16DRAFT_1740917</name>
</gene>
<dbReference type="EMBL" id="JARKIB010000284">
    <property type="protein sequence ID" value="KAJ7716952.1"/>
    <property type="molecule type" value="Genomic_DNA"/>
</dbReference>
<name>A0AAD7MGV1_9AGAR</name>
<dbReference type="InterPro" id="IPR054000">
    <property type="entry name" value="MLKL_N"/>
</dbReference>
<evidence type="ECO:0000313" key="4">
    <source>
        <dbReference type="Proteomes" id="UP001215598"/>
    </source>
</evidence>
<organism evidence="2 4">
    <name type="scientific">Mycena metata</name>
    <dbReference type="NCBI Taxonomy" id="1033252"/>
    <lineage>
        <taxon>Eukaryota</taxon>
        <taxon>Fungi</taxon>
        <taxon>Dikarya</taxon>
        <taxon>Basidiomycota</taxon>
        <taxon>Agaricomycotina</taxon>
        <taxon>Agaricomycetes</taxon>
        <taxon>Agaricomycetidae</taxon>
        <taxon>Agaricales</taxon>
        <taxon>Marasmiineae</taxon>
        <taxon>Mycenaceae</taxon>
        <taxon>Mycena</taxon>
    </lineage>
</organism>
<dbReference type="CDD" id="cd21037">
    <property type="entry name" value="MLKL_NTD"/>
    <property type="match status" value="1"/>
</dbReference>
<evidence type="ECO:0000313" key="2">
    <source>
        <dbReference type="EMBL" id="KAJ7716952.1"/>
    </source>
</evidence>
<dbReference type="AlphaFoldDB" id="A0AAD7MGV1"/>
<sequence length="203" mass="22573">MSRQLTSTEARIDNLTAYLTPILIVLSDLNDAFCPPFIQPIIKTTQALIAGVQNVKRNKDQCLQLVESIHPVLLAILRIHLESETVGSLPPAILDDVAEFTHTLHKTYTCIEMQQDGNRIKRFFRQGEAHGLLKECQNKLDQAFNVFTGLTTLTVLNNAIQVQNAADAMHQELIELISTLSDGTMSDRSSSVFYNGASGSQYR</sequence>
<dbReference type="Proteomes" id="UP001215598">
    <property type="component" value="Unassembled WGS sequence"/>
</dbReference>
<dbReference type="GO" id="GO:0007166">
    <property type="term" value="P:cell surface receptor signaling pathway"/>
    <property type="evidence" value="ECO:0007669"/>
    <property type="project" value="InterPro"/>
</dbReference>
<dbReference type="Pfam" id="PF22215">
    <property type="entry name" value="MLKL_N"/>
    <property type="match status" value="1"/>
</dbReference>
<dbReference type="InterPro" id="IPR036537">
    <property type="entry name" value="Adaptor_Cbl_N_dom_sf"/>
</dbReference>
<accession>A0AAD7MGV1</accession>
<dbReference type="InterPro" id="IPR059179">
    <property type="entry name" value="MLKL-like_MCAfunc"/>
</dbReference>
<reference evidence="2" key="1">
    <citation type="submission" date="2023-03" db="EMBL/GenBank/DDBJ databases">
        <title>Massive genome expansion in bonnet fungi (Mycena s.s.) driven by repeated elements and novel gene families across ecological guilds.</title>
        <authorList>
            <consortium name="Lawrence Berkeley National Laboratory"/>
            <person name="Harder C.B."/>
            <person name="Miyauchi S."/>
            <person name="Viragh M."/>
            <person name="Kuo A."/>
            <person name="Thoen E."/>
            <person name="Andreopoulos B."/>
            <person name="Lu D."/>
            <person name="Skrede I."/>
            <person name="Drula E."/>
            <person name="Henrissat B."/>
            <person name="Morin E."/>
            <person name="Kohler A."/>
            <person name="Barry K."/>
            <person name="LaButti K."/>
            <person name="Morin E."/>
            <person name="Salamov A."/>
            <person name="Lipzen A."/>
            <person name="Mereny Z."/>
            <person name="Hegedus B."/>
            <person name="Baldrian P."/>
            <person name="Stursova M."/>
            <person name="Weitz H."/>
            <person name="Taylor A."/>
            <person name="Grigoriev I.V."/>
            <person name="Nagy L.G."/>
            <person name="Martin F."/>
            <person name="Kauserud H."/>
        </authorList>
    </citation>
    <scope>NUCLEOTIDE SEQUENCE</scope>
    <source>
        <strain evidence="2">CBHHK182m</strain>
    </source>
</reference>
<protein>
    <recommendedName>
        <fullName evidence="1">Mixed lineage kinase domain-containing protein</fullName>
    </recommendedName>
</protein>
<keyword evidence="4" id="KW-1185">Reference proteome</keyword>
<dbReference type="EMBL" id="JARKIB010000055">
    <property type="protein sequence ID" value="KAJ7753569.1"/>
    <property type="molecule type" value="Genomic_DNA"/>
</dbReference>
<feature type="domain" description="Mixed lineage kinase" evidence="1">
    <location>
        <begin position="39"/>
        <end position="165"/>
    </location>
</feature>
<evidence type="ECO:0000259" key="1">
    <source>
        <dbReference type="Pfam" id="PF22215"/>
    </source>
</evidence>
<evidence type="ECO:0000313" key="3">
    <source>
        <dbReference type="EMBL" id="KAJ7753569.1"/>
    </source>
</evidence>
<comment type="caution">
    <text evidence="2">The sequence shown here is derived from an EMBL/GenBank/DDBJ whole genome shotgun (WGS) entry which is preliminary data.</text>
</comment>
<proteinExistence type="predicted"/>
<dbReference type="Gene3D" id="1.20.930.20">
    <property type="entry name" value="Adaptor protein Cbl, N-terminal domain"/>
    <property type="match status" value="1"/>
</dbReference>